<proteinExistence type="predicted"/>
<comment type="caution">
    <text evidence="1">The sequence shown here is derived from an EMBL/GenBank/DDBJ whole genome shotgun (WGS) entry which is preliminary data.</text>
</comment>
<keyword evidence="2" id="KW-1185">Reference proteome</keyword>
<sequence>MKIIVPGRPVPAVRMTQGSKYVDHQAERYLEYKSHVGWIAKKARMTRLTGDVEVIAIAYLFGKREIDADNLAKSMLDSLNGIAYVDDRQVRKLTIEKVKVATKEEQRAEIEVKQFAMRESV</sequence>
<dbReference type="EMBL" id="JACXAH010000036">
    <property type="protein sequence ID" value="MBD1373738.1"/>
    <property type="molecule type" value="Genomic_DNA"/>
</dbReference>
<protein>
    <submittedName>
        <fullName evidence="1">RusA family crossover junction endodeoxyribonuclease</fullName>
    </submittedName>
</protein>
<dbReference type="GO" id="GO:0006281">
    <property type="term" value="P:DNA repair"/>
    <property type="evidence" value="ECO:0007669"/>
    <property type="project" value="InterPro"/>
</dbReference>
<dbReference type="RefSeq" id="WP_191142734.1">
    <property type="nucleotide sequence ID" value="NZ_JACXAH010000036.1"/>
</dbReference>
<dbReference type="GO" id="GO:0000287">
    <property type="term" value="F:magnesium ion binding"/>
    <property type="evidence" value="ECO:0007669"/>
    <property type="project" value="InterPro"/>
</dbReference>
<reference evidence="2" key="1">
    <citation type="submission" date="2022-10" db="EMBL/GenBank/DDBJ databases">
        <title>A novel bacterium of genus Hazenella, isolated from South China Sea.</title>
        <authorList>
            <person name="Huang H."/>
            <person name="Mo K."/>
            <person name="Hu Y."/>
        </authorList>
    </citation>
    <scope>NUCLEOTIDE SEQUENCE [LARGE SCALE GENOMIC DNA]</scope>
    <source>
        <strain evidence="2">IB182357</strain>
    </source>
</reference>
<accession>A0A926RV33</accession>
<dbReference type="AlphaFoldDB" id="A0A926RV33"/>
<dbReference type="Gene3D" id="3.30.1330.70">
    <property type="entry name" value="Holliday junction resolvase RusA"/>
    <property type="match status" value="1"/>
</dbReference>
<dbReference type="InterPro" id="IPR008822">
    <property type="entry name" value="Endonuclease_RusA-like"/>
</dbReference>
<name>A0A926RV33_9BACL</name>
<dbReference type="GO" id="GO:0006310">
    <property type="term" value="P:DNA recombination"/>
    <property type="evidence" value="ECO:0007669"/>
    <property type="project" value="InterPro"/>
</dbReference>
<gene>
    <name evidence="1" type="ORF">IC620_15435</name>
</gene>
<organism evidence="1 2">
    <name type="scientific">Polycladospora coralii</name>
    <dbReference type="NCBI Taxonomy" id="2771432"/>
    <lineage>
        <taxon>Bacteria</taxon>
        <taxon>Bacillati</taxon>
        <taxon>Bacillota</taxon>
        <taxon>Bacilli</taxon>
        <taxon>Bacillales</taxon>
        <taxon>Thermoactinomycetaceae</taxon>
        <taxon>Polycladospora</taxon>
    </lineage>
</organism>
<dbReference type="Proteomes" id="UP000661691">
    <property type="component" value="Unassembled WGS sequence"/>
</dbReference>
<evidence type="ECO:0000313" key="1">
    <source>
        <dbReference type="EMBL" id="MBD1373738.1"/>
    </source>
</evidence>
<evidence type="ECO:0000313" key="2">
    <source>
        <dbReference type="Proteomes" id="UP000661691"/>
    </source>
</evidence>
<dbReference type="SUPFAM" id="SSF103084">
    <property type="entry name" value="Holliday junction resolvase RusA"/>
    <property type="match status" value="1"/>
</dbReference>
<dbReference type="InterPro" id="IPR036614">
    <property type="entry name" value="RusA-like_sf"/>
</dbReference>
<dbReference type="Pfam" id="PF05866">
    <property type="entry name" value="RusA"/>
    <property type="match status" value="1"/>
</dbReference>